<dbReference type="InterPro" id="IPR002209">
    <property type="entry name" value="Fibroblast_GF_fam"/>
</dbReference>
<evidence type="ECO:0000256" key="2">
    <source>
        <dbReference type="RuleBase" id="RU049442"/>
    </source>
</evidence>
<dbReference type="PRINTS" id="PR00262">
    <property type="entry name" value="IL1HBGF"/>
</dbReference>
<dbReference type="CDD" id="cd23311">
    <property type="entry name" value="beta-trefoil_FGF_Bnl-like"/>
    <property type="match status" value="1"/>
</dbReference>
<feature type="non-terminal residue" evidence="4">
    <location>
        <position position="215"/>
    </location>
</feature>
<name>A0A8J9VGR7_9NEOP</name>
<reference evidence="4" key="1">
    <citation type="submission" date="2021-12" db="EMBL/GenBank/DDBJ databases">
        <authorList>
            <person name="Martin H S."/>
        </authorList>
    </citation>
    <scope>NUCLEOTIDE SEQUENCE</scope>
</reference>
<dbReference type="PRINTS" id="PR00263">
    <property type="entry name" value="HBGFFGF"/>
</dbReference>
<sequence>MTTRSAQFAMPEVAAILQRATYTFGLLTIQGVSTCLYLCMDACGFLYANKDLTDDCVFEEHIEENNYNTYSRIRGGKKTFLALDNRGRARRTQIPVSRPLGNLSGYALTLTHRWAGPRQSQCPPRRHRGKLKRPPPFHRNCQRRVQKQNLRKRKHKKANDPKKKRHPKARRKHGHENSTTTTTEVGWDESTMSTMSTTDAEFFRSATAQEAVAHA</sequence>
<comment type="similarity">
    <text evidence="1 2">Belongs to the heparin-binding growth factors family.</text>
</comment>
<dbReference type="SUPFAM" id="SSF50353">
    <property type="entry name" value="Cytokine"/>
    <property type="match status" value="1"/>
</dbReference>
<dbReference type="Proteomes" id="UP000838878">
    <property type="component" value="Chromosome 9"/>
</dbReference>
<dbReference type="Pfam" id="PF00167">
    <property type="entry name" value="FGF"/>
    <property type="match status" value="1"/>
</dbReference>
<dbReference type="PANTHER" id="PTHR11486">
    <property type="entry name" value="FIBROBLAST GROWTH FACTOR"/>
    <property type="match status" value="1"/>
</dbReference>
<feature type="compositionally biased region" description="Basic residues" evidence="3">
    <location>
        <begin position="124"/>
        <end position="174"/>
    </location>
</feature>
<protein>
    <recommendedName>
        <fullName evidence="2">Fibroblast growth factor</fullName>
        <shortName evidence="2">FGF</shortName>
    </recommendedName>
</protein>
<evidence type="ECO:0000256" key="1">
    <source>
        <dbReference type="ARBA" id="ARBA00007936"/>
    </source>
</evidence>
<dbReference type="OrthoDB" id="5987799at2759"/>
<dbReference type="EMBL" id="OV170229">
    <property type="protein sequence ID" value="CAH0731432.1"/>
    <property type="molecule type" value="Genomic_DNA"/>
</dbReference>
<evidence type="ECO:0000256" key="3">
    <source>
        <dbReference type="SAM" id="MobiDB-lite"/>
    </source>
</evidence>
<organism evidence="4 5">
    <name type="scientific">Brenthis ino</name>
    <name type="common">lesser marbled fritillary</name>
    <dbReference type="NCBI Taxonomy" id="405034"/>
    <lineage>
        <taxon>Eukaryota</taxon>
        <taxon>Metazoa</taxon>
        <taxon>Ecdysozoa</taxon>
        <taxon>Arthropoda</taxon>
        <taxon>Hexapoda</taxon>
        <taxon>Insecta</taxon>
        <taxon>Pterygota</taxon>
        <taxon>Neoptera</taxon>
        <taxon>Endopterygota</taxon>
        <taxon>Lepidoptera</taxon>
        <taxon>Glossata</taxon>
        <taxon>Ditrysia</taxon>
        <taxon>Papilionoidea</taxon>
        <taxon>Nymphalidae</taxon>
        <taxon>Heliconiinae</taxon>
        <taxon>Argynnini</taxon>
        <taxon>Brenthis</taxon>
    </lineage>
</organism>
<dbReference type="AlphaFoldDB" id="A0A8J9VGR7"/>
<gene>
    <name evidence="4" type="ORF">BINO364_LOCUS16306</name>
</gene>
<evidence type="ECO:0000313" key="4">
    <source>
        <dbReference type="EMBL" id="CAH0731432.1"/>
    </source>
</evidence>
<dbReference type="PROSITE" id="PS00247">
    <property type="entry name" value="HBGF_FGF"/>
    <property type="match status" value="1"/>
</dbReference>
<dbReference type="GO" id="GO:0008083">
    <property type="term" value="F:growth factor activity"/>
    <property type="evidence" value="ECO:0007669"/>
    <property type="project" value="InterPro"/>
</dbReference>
<dbReference type="Gene3D" id="2.80.10.50">
    <property type="match status" value="1"/>
</dbReference>
<dbReference type="InterPro" id="IPR008996">
    <property type="entry name" value="IL1/FGF"/>
</dbReference>
<evidence type="ECO:0000313" key="5">
    <source>
        <dbReference type="Proteomes" id="UP000838878"/>
    </source>
</evidence>
<dbReference type="SMART" id="SM00442">
    <property type="entry name" value="FGF"/>
    <property type="match status" value="1"/>
</dbReference>
<accession>A0A8J9VGR7</accession>
<proteinExistence type="inferred from homology"/>
<feature type="region of interest" description="Disordered" evidence="3">
    <location>
        <begin position="116"/>
        <end position="193"/>
    </location>
</feature>
<keyword evidence="5" id="KW-1185">Reference proteome</keyword>